<sequence length="213" mass="24337">MFSAGTGHLDLNIEGYLRWHEADTTHINNEELKPTNTYNNFDWPYHVPFVGGYRAKKHVDRTDRVREPRGLTHDGCRAALKINFDRENVMGCYGVCNWVRGEIKSETKLSIVNCVDEIDVVMYTFKKFGGGDTTWTVRFTPFTSSFNCSCKMFDTVGILCCQSFSVIKDMNQHNIPESLIMQWWIKTVKDVSEVESSPTATTPTIIQLARFAS</sequence>
<keyword evidence="1" id="KW-0862">Zinc</keyword>
<keyword evidence="3" id="KW-1185">Reference proteome</keyword>
<keyword evidence="1" id="KW-0539">Nucleus</keyword>
<dbReference type="GO" id="GO:0006355">
    <property type="term" value="P:regulation of DNA-templated transcription"/>
    <property type="evidence" value="ECO:0007669"/>
    <property type="project" value="UniProtKB-UniRule"/>
</dbReference>
<gene>
    <name evidence="2" type="ORF">Ddye_013658</name>
</gene>
<comment type="subcellular location">
    <subcellularLocation>
        <location evidence="1">Nucleus</location>
    </subcellularLocation>
</comment>
<evidence type="ECO:0000256" key="1">
    <source>
        <dbReference type="RuleBase" id="RU367018"/>
    </source>
</evidence>
<keyword evidence="1" id="KW-0863">Zinc-finger</keyword>
<protein>
    <recommendedName>
        <fullName evidence="1">Protein FAR1-RELATED SEQUENCE</fullName>
    </recommendedName>
</protein>
<dbReference type="Proteomes" id="UP001280121">
    <property type="component" value="Unassembled WGS sequence"/>
</dbReference>
<keyword evidence="1" id="KW-0479">Metal-binding</keyword>
<dbReference type="PANTHER" id="PTHR31669:SF302">
    <property type="entry name" value="PROTEIN FAR1-RELATED SEQUENCE"/>
    <property type="match status" value="1"/>
</dbReference>
<reference evidence="2" key="1">
    <citation type="journal article" date="2023" name="Plant J.">
        <title>Genome sequences and population genomics provide insights into the demographic history, inbreeding, and mutation load of two 'living fossil' tree species of Dipteronia.</title>
        <authorList>
            <person name="Feng Y."/>
            <person name="Comes H.P."/>
            <person name="Chen J."/>
            <person name="Zhu S."/>
            <person name="Lu R."/>
            <person name="Zhang X."/>
            <person name="Li P."/>
            <person name="Qiu J."/>
            <person name="Olsen K.M."/>
            <person name="Qiu Y."/>
        </authorList>
    </citation>
    <scope>NUCLEOTIDE SEQUENCE</scope>
    <source>
        <strain evidence="2">KIB01</strain>
    </source>
</reference>
<name>A0AAE0CJT4_9ROSI</name>
<dbReference type="PANTHER" id="PTHR31669">
    <property type="entry name" value="PROTEIN FAR1-RELATED SEQUENCE 10-RELATED"/>
    <property type="match status" value="1"/>
</dbReference>
<dbReference type="GO" id="GO:0008270">
    <property type="term" value="F:zinc ion binding"/>
    <property type="evidence" value="ECO:0007669"/>
    <property type="project" value="UniProtKB-UniRule"/>
</dbReference>
<dbReference type="EMBL" id="JANJYI010000004">
    <property type="protein sequence ID" value="KAK2653802.1"/>
    <property type="molecule type" value="Genomic_DNA"/>
</dbReference>
<organism evidence="2 3">
    <name type="scientific">Dipteronia dyeriana</name>
    <dbReference type="NCBI Taxonomy" id="168575"/>
    <lineage>
        <taxon>Eukaryota</taxon>
        <taxon>Viridiplantae</taxon>
        <taxon>Streptophyta</taxon>
        <taxon>Embryophyta</taxon>
        <taxon>Tracheophyta</taxon>
        <taxon>Spermatophyta</taxon>
        <taxon>Magnoliopsida</taxon>
        <taxon>eudicotyledons</taxon>
        <taxon>Gunneridae</taxon>
        <taxon>Pentapetalae</taxon>
        <taxon>rosids</taxon>
        <taxon>malvids</taxon>
        <taxon>Sapindales</taxon>
        <taxon>Sapindaceae</taxon>
        <taxon>Hippocastanoideae</taxon>
        <taxon>Acereae</taxon>
        <taxon>Dipteronia</taxon>
    </lineage>
</organism>
<comment type="caution">
    <text evidence="2">The sequence shown here is derived from an EMBL/GenBank/DDBJ whole genome shotgun (WGS) entry which is preliminary data.</text>
</comment>
<dbReference type="AlphaFoldDB" id="A0AAE0CJT4"/>
<dbReference type="InterPro" id="IPR031052">
    <property type="entry name" value="FHY3/FAR1"/>
</dbReference>
<dbReference type="GO" id="GO:0005634">
    <property type="term" value="C:nucleus"/>
    <property type="evidence" value="ECO:0007669"/>
    <property type="project" value="UniProtKB-SubCell"/>
</dbReference>
<comment type="function">
    <text evidence="1">Putative transcription activator involved in regulating light control of development.</text>
</comment>
<evidence type="ECO:0000313" key="3">
    <source>
        <dbReference type="Proteomes" id="UP001280121"/>
    </source>
</evidence>
<proteinExistence type="inferred from homology"/>
<evidence type="ECO:0000313" key="2">
    <source>
        <dbReference type="EMBL" id="KAK2653802.1"/>
    </source>
</evidence>
<accession>A0AAE0CJT4</accession>
<comment type="similarity">
    <text evidence="1">Belongs to the FHY3/FAR1 family.</text>
</comment>